<dbReference type="STRING" id="1817772.A2527_08565"/>
<dbReference type="PROSITE" id="PS51257">
    <property type="entry name" value="PROKAR_LIPOPROTEIN"/>
    <property type="match status" value="1"/>
</dbReference>
<evidence type="ECO:0000313" key="1">
    <source>
        <dbReference type="EMBL" id="OGG95215.1"/>
    </source>
</evidence>
<sequence length="170" mass="19534">MKKMFVLMVLCWALSACEKELGRVIEGVNEFGGKTIEYLEPVNTRMSKKVEFSDNTGRIRIVERYLLPDAAQNLGFEKQITKYNTEGTLIEDLRLSPEGLNNEWGYLSYQKFFSDKNRLTNALIQYKPSKAREQGFWSSAVLYDEKGKISKITYFDDQKNVISPSVKPAP</sequence>
<dbReference type="Proteomes" id="UP000178449">
    <property type="component" value="Unassembled WGS sequence"/>
</dbReference>
<protein>
    <recommendedName>
        <fullName evidence="3">Lipoprotein</fullName>
    </recommendedName>
</protein>
<reference evidence="1 2" key="1">
    <citation type="journal article" date="2016" name="Nat. Commun.">
        <title>Thousands of microbial genomes shed light on interconnected biogeochemical processes in an aquifer system.</title>
        <authorList>
            <person name="Anantharaman K."/>
            <person name="Brown C.T."/>
            <person name="Hug L.A."/>
            <person name="Sharon I."/>
            <person name="Castelle C.J."/>
            <person name="Probst A.J."/>
            <person name="Thomas B.C."/>
            <person name="Singh A."/>
            <person name="Wilkins M.J."/>
            <person name="Karaoz U."/>
            <person name="Brodie E.L."/>
            <person name="Williams K.H."/>
            <person name="Hubbard S.S."/>
            <person name="Banfield J.F."/>
        </authorList>
    </citation>
    <scope>NUCLEOTIDE SEQUENCE [LARGE SCALE GENOMIC DNA]</scope>
</reference>
<name>A0A1F6GAT1_9PROT</name>
<comment type="caution">
    <text evidence="1">The sequence shown here is derived from an EMBL/GenBank/DDBJ whole genome shotgun (WGS) entry which is preliminary data.</text>
</comment>
<organism evidence="1 2">
    <name type="scientific">Candidatus Lambdaproteobacteria bacterium RIFOXYD2_FULL_50_16</name>
    <dbReference type="NCBI Taxonomy" id="1817772"/>
    <lineage>
        <taxon>Bacteria</taxon>
        <taxon>Pseudomonadati</taxon>
        <taxon>Pseudomonadota</taxon>
        <taxon>Candidatus Lambdaproteobacteria</taxon>
    </lineage>
</organism>
<dbReference type="AlphaFoldDB" id="A0A1F6GAT1"/>
<dbReference type="EMBL" id="MFNE01000026">
    <property type="protein sequence ID" value="OGG95215.1"/>
    <property type="molecule type" value="Genomic_DNA"/>
</dbReference>
<evidence type="ECO:0008006" key="3">
    <source>
        <dbReference type="Google" id="ProtNLM"/>
    </source>
</evidence>
<evidence type="ECO:0000313" key="2">
    <source>
        <dbReference type="Proteomes" id="UP000178449"/>
    </source>
</evidence>
<gene>
    <name evidence="1" type="ORF">A2527_08565</name>
</gene>
<proteinExistence type="predicted"/>
<accession>A0A1F6GAT1</accession>